<feature type="region of interest" description="Disordered" evidence="7">
    <location>
        <begin position="116"/>
        <end position="144"/>
    </location>
</feature>
<dbReference type="GO" id="GO:0016829">
    <property type="term" value="F:lyase activity"/>
    <property type="evidence" value="ECO:0007669"/>
    <property type="project" value="UniProtKB-KW"/>
</dbReference>
<keyword evidence="1" id="KW-0540">Nuclease</keyword>
<evidence type="ECO:0000313" key="8">
    <source>
        <dbReference type="EMBL" id="KAE8239137.1"/>
    </source>
</evidence>
<keyword evidence="3" id="KW-0456">Lyase</keyword>
<evidence type="ECO:0000256" key="7">
    <source>
        <dbReference type="SAM" id="MobiDB-lite"/>
    </source>
</evidence>
<evidence type="ECO:0000256" key="6">
    <source>
        <dbReference type="ARBA" id="ARBA00030030"/>
    </source>
</evidence>
<keyword evidence="9" id="KW-1185">Reference proteome</keyword>
<evidence type="ECO:0000256" key="2">
    <source>
        <dbReference type="ARBA" id="ARBA00022801"/>
    </source>
</evidence>
<keyword evidence="2" id="KW-0378">Hydrolase</keyword>
<evidence type="ECO:0000313" key="9">
    <source>
        <dbReference type="Proteomes" id="UP000077684"/>
    </source>
</evidence>
<keyword evidence="4" id="KW-0539">Nucleus</keyword>
<evidence type="ECO:0000256" key="1">
    <source>
        <dbReference type="ARBA" id="ARBA00022722"/>
    </source>
</evidence>
<dbReference type="Proteomes" id="UP000077684">
    <property type="component" value="Unassembled WGS sequence"/>
</dbReference>
<reference evidence="8" key="1">
    <citation type="submission" date="2016-04" db="EMBL/GenBank/DDBJ databases">
        <authorList>
            <person name="Nguyen H.D."/>
            <person name="Samba Siva P."/>
            <person name="Cullis J."/>
            <person name="Levesque C.A."/>
            <person name="Hambleton S."/>
        </authorList>
    </citation>
    <scope>NUCLEOTIDE SEQUENCE</scope>
    <source>
        <strain evidence="8">DAOMC 236426</strain>
    </source>
</reference>
<dbReference type="Pfam" id="PF09749">
    <property type="entry name" value="HVSL"/>
    <property type="match status" value="1"/>
</dbReference>
<name>A0A8X7ML36_9BASI</name>
<feature type="region of interest" description="Disordered" evidence="7">
    <location>
        <begin position="1"/>
        <end position="74"/>
    </location>
</feature>
<dbReference type="GO" id="GO:0005634">
    <property type="term" value="C:nucleus"/>
    <property type="evidence" value="ECO:0007669"/>
    <property type="project" value="TreeGrafter"/>
</dbReference>
<accession>A0A8X7ML36</accession>
<evidence type="ECO:0000256" key="5">
    <source>
        <dbReference type="ARBA" id="ARBA00029543"/>
    </source>
</evidence>
<protein>
    <recommendedName>
        <fullName evidence="5">U6 snRNA phosphodiesterase 1</fullName>
    </recommendedName>
    <alternativeName>
        <fullName evidence="6">3'-5' RNA exonuclease USB1</fullName>
    </alternativeName>
</protein>
<dbReference type="PANTHER" id="PTHR13522">
    <property type="entry name" value="U6 SNRNA PHOSPHODIESTERASE 1"/>
    <property type="match status" value="1"/>
</dbReference>
<evidence type="ECO:0000256" key="4">
    <source>
        <dbReference type="ARBA" id="ARBA00023242"/>
    </source>
</evidence>
<proteinExistence type="predicted"/>
<sequence length="297" mass="32515">MPLLVDYESSSDSAGEDDIPKADPSPSVRRTANINNSLPKSKRRKLSGFGVSSSSSPSSTPSEVPPSAKPKTLKPGQLEGDWLCHAFIKVPISNDLRECLDPIINALSSLQDLEVTTSGETTSELDSKLKRENNSLKGGPQSAPSELHISLTRPILIRAHERNEFRTLVENALEGRNRFQIHFARLTTLINDDASRLFFVLEVGTGWEELHNLSTALNKPLHAAFRARSYYTEARYHASIASIPLPPSNNTITQAEAEAQAHKLDDLHARAFSRCPAFVAETVGIRVGAQLSTITLL</sequence>
<feature type="compositionally biased region" description="Low complexity" evidence="7">
    <location>
        <begin position="52"/>
        <end position="62"/>
    </location>
</feature>
<dbReference type="GO" id="GO:0034477">
    <property type="term" value="P:U6 snRNA 3'-end processing"/>
    <property type="evidence" value="ECO:0007669"/>
    <property type="project" value="InterPro"/>
</dbReference>
<dbReference type="InterPro" id="IPR027521">
    <property type="entry name" value="Usb1"/>
</dbReference>
<dbReference type="PANTHER" id="PTHR13522:SF3">
    <property type="entry name" value="U6 SNRNA PHOSPHODIESTERASE 1"/>
    <property type="match status" value="1"/>
</dbReference>
<reference evidence="8" key="2">
    <citation type="journal article" date="2019" name="IMA Fungus">
        <title>Genome sequencing and comparison of five Tilletia species to identify candidate genes for the detection of regulated species infecting wheat.</title>
        <authorList>
            <person name="Nguyen H.D.T."/>
            <person name="Sultana T."/>
            <person name="Kesanakurti P."/>
            <person name="Hambleton S."/>
        </authorList>
    </citation>
    <scope>NUCLEOTIDE SEQUENCE</scope>
    <source>
        <strain evidence="8">DAOMC 236426</strain>
    </source>
</reference>
<dbReference type="AlphaFoldDB" id="A0A8X7ML36"/>
<evidence type="ECO:0000256" key="3">
    <source>
        <dbReference type="ARBA" id="ARBA00023239"/>
    </source>
</evidence>
<dbReference type="GO" id="GO:0000175">
    <property type="term" value="F:3'-5'-RNA exonuclease activity"/>
    <property type="evidence" value="ECO:0007669"/>
    <property type="project" value="TreeGrafter"/>
</dbReference>
<gene>
    <name evidence="8" type="ORF">A4X06_0g8490</name>
</gene>
<comment type="caution">
    <text evidence="8">The sequence shown here is derived from an EMBL/GenBank/DDBJ whole genome shotgun (WGS) entry which is preliminary data.</text>
</comment>
<feature type="compositionally biased region" description="Polar residues" evidence="7">
    <location>
        <begin position="28"/>
        <end position="39"/>
    </location>
</feature>
<dbReference type="EMBL" id="LWDE02001887">
    <property type="protein sequence ID" value="KAE8239137.1"/>
    <property type="molecule type" value="Genomic_DNA"/>
</dbReference>
<organism evidence="8 9">
    <name type="scientific">Tilletia controversa</name>
    <name type="common">dwarf bunt fungus</name>
    <dbReference type="NCBI Taxonomy" id="13291"/>
    <lineage>
        <taxon>Eukaryota</taxon>
        <taxon>Fungi</taxon>
        <taxon>Dikarya</taxon>
        <taxon>Basidiomycota</taxon>
        <taxon>Ustilaginomycotina</taxon>
        <taxon>Exobasidiomycetes</taxon>
        <taxon>Tilletiales</taxon>
        <taxon>Tilletiaceae</taxon>
        <taxon>Tilletia</taxon>
    </lineage>
</organism>
<dbReference type="Gene3D" id="3.90.1140.10">
    <property type="entry name" value="Cyclic phosphodiesterase"/>
    <property type="match status" value="1"/>
</dbReference>
<feature type="compositionally biased region" description="Basic and acidic residues" evidence="7">
    <location>
        <begin position="125"/>
        <end position="134"/>
    </location>
</feature>